<comment type="caution">
    <text evidence="2">The sequence shown here is derived from an EMBL/GenBank/DDBJ whole genome shotgun (WGS) entry which is preliminary data.</text>
</comment>
<evidence type="ECO:0000313" key="3">
    <source>
        <dbReference type="Proteomes" id="UP001303889"/>
    </source>
</evidence>
<dbReference type="Pfam" id="PF00903">
    <property type="entry name" value="Glyoxalase"/>
    <property type="match status" value="1"/>
</dbReference>
<dbReference type="PANTHER" id="PTHR35006:SF2">
    <property type="entry name" value="GLYOXALASE FAMILY PROTEIN (AFU_ORTHOLOGUE AFUA_5G14830)"/>
    <property type="match status" value="1"/>
</dbReference>
<evidence type="ECO:0000313" key="2">
    <source>
        <dbReference type="EMBL" id="KAK3903304.1"/>
    </source>
</evidence>
<sequence length="188" mass="20329">MPIGHVSLPTTPSTYKPMRDFYLAALKPLGYTAYFEKEGVFLGLQRNRDPDFWLHGGSAGSNPSEGERKLEEMTLVDPKLTAEENRKRIGQGRTHVAFSVAGRGEVEGWYRAAVKAGGIPNGEPGERDYVKGYYAAFVLDPVGNNIEVVCFNPWWMKLLNAAPGVAIAVAGAVAGQVALGYAKGAGWI</sequence>
<gene>
    <name evidence="2" type="ORF">C8A05DRAFT_32959</name>
</gene>
<dbReference type="InterPro" id="IPR004360">
    <property type="entry name" value="Glyas_Fos-R_dOase_dom"/>
</dbReference>
<dbReference type="InterPro" id="IPR029068">
    <property type="entry name" value="Glyas_Bleomycin-R_OHBP_Dase"/>
</dbReference>
<dbReference type="PROSITE" id="PS51819">
    <property type="entry name" value="VOC"/>
    <property type="match status" value="1"/>
</dbReference>
<dbReference type="InterPro" id="IPR037523">
    <property type="entry name" value="VOC_core"/>
</dbReference>
<dbReference type="EMBL" id="MU855456">
    <property type="protein sequence ID" value="KAK3903304.1"/>
    <property type="molecule type" value="Genomic_DNA"/>
</dbReference>
<reference evidence="2" key="1">
    <citation type="journal article" date="2023" name="Mol. Phylogenet. Evol.">
        <title>Genome-scale phylogeny and comparative genomics of the fungal order Sordariales.</title>
        <authorList>
            <person name="Hensen N."/>
            <person name="Bonometti L."/>
            <person name="Westerberg I."/>
            <person name="Brannstrom I.O."/>
            <person name="Guillou S."/>
            <person name="Cros-Aarteil S."/>
            <person name="Calhoun S."/>
            <person name="Haridas S."/>
            <person name="Kuo A."/>
            <person name="Mondo S."/>
            <person name="Pangilinan J."/>
            <person name="Riley R."/>
            <person name="LaButti K."/>
            <person name="Andreopoulos B."/>
            <person name="Lipzen A."/>
            <person name="Chen C."/>
            <person name="Yan M."/>
            <person name="Daum C."/>
            <person name="Ng V."/>
            <person name="Clum A."/>
            <person name="Steindorff A."/>
            <person name="Ohm R.A."/>
            <person name="Martin F."/>
            <person name="Silar P."/>
            <person name="Natvig D.O."/>
            <person name="Lalanne C."/>
            <person name="Gautier V."/>
            <person name="Ament-Velasquez S.L."/>
            <person name="Kruys A."/>
            <person name="Hutchinson M.I."/>
            <person name="Powell A.J."/>
            <person name="Barry K."/>
            <person name="Miller A.N."/>
            <person name="Grigoriev I.V."/>
            <person name="Debuchy R."/>
            <person name="Gladieux P."/>
            <person name="Hiltunen Thoren M."/>
            <person name="Johannesson H."/>
        </authorList>
    </citation>
    <scope>NUCLEOTIDE SEQUENCE</scope>
    <source>
        <strain evidence="2">CBS 103.79</strain>
    </source>
</reference>
<organism evidence="2 3">
    <name type="scientific">Staphylotrichum tortipilum</name>
    <dbReference type="NCBI Taxonomy" id="2831512"/>
    <lineage>
        <taxon>Eukaryota</taxon>
        <taxon>Fungi</taxon>
        <taxon>Dikarya</taxon>
        <taxon>Ascomycota</taxon>
        <taxon>Pezizomycotina</taxon>
        <taxon>Sordariomycetes</taxon>
        <taxon>Sordariomycetidae</taxon>
        <taxon>Sordariales</taxon>
        <taxon>Chaetomiaceae</taxon>
        <taxon>Staphylotrichum</taxon>
    </lineage>
</organism>
<keyword evidence="3" id="KW-1185">Reference proteome</keyword>
<proteinExistence type="predicted"/>
<dbReference type="PANTHER" id="PTHR35006">
    <property type="entry name" value="GLYOXALASE FAMILY PROTEIN (AFU_ORTHOLOGUE AFUA_5G14830)"/>
    <property type="match status" value="1"/>
</dbReference>
<dbReference type="Gene3D" id="3.10.180.10">
    <property type="entry name" value="2,3-Dihydroxybiphenyl 1,2-Dioxygenase, domain 1"/>
    <property type="match status" value="1"/>
</dbReference>
<dbReference type="Proteomes" id="UP001303889">
    <property type="component" value="Unassembled WGS sequence"/>
</dbReference>
<name>A0AAN6RUK5_9PEZI</name>
<reference evidence="2" key="2">
    <citation type="submission" date="2023-05" db="EMBL/GenBank/DDBJ databases">
        <authorList>
            <consortium name="Lawrence Berkeley National Laboratory"/>
            <person name="Steindorff A."/>
            <person name="Hensen N."/>
            <person name="Bonometti L."/>
            <person name="Westerberg I."/>
            <person name="Brannstrom I.O."/>
            <person name="Guillou S."/>
            <person name="Cros-Aarteil S."/>
            <person name="Calhoun S."/>
            <person name="Haridas S."/>
            <person name="Kuo A."/>
            <person name="Mondo S."/>
            <person name="Pangilinan J."/>
            <person name="Riley R."/>
            <person name="Labutti K."/>
            <person name="Andreopoulos B."/>
            <person name="Lipzen A."/>
            <person name="Chen C."/>
            <person name="Yanf M."/>
            <person name="Daum C."/>
            <person name="Ng V."/>
            <person name="Clum A."/>
            <person name="Ohm R."/>
            <person name="Martin F."/>
            <person name="Silar P."/>
            <person name="Natvig D."/>
            <person name="Lalanne C."/>
            <person name="Gautier V."/>
            <person name="Ament-Velasquez S.L."/>
            <person name="Kruys A."/>
            <person name="Hutchinson M.I."/>
            <person name="Powell A.J."/>
            <person name="Barry K."/>
            <person name="Miller A.N."/>
            <person name="Grigoriev I.V."/>
            <person name="Debuchy R."/>
            <person name="Gladieux P."/>
            <person name="Thoren M.H."/>
            <person name="Johannesson H."/>
        </authorList>
    </citation>
    <scope>NUCLEOTIDE SEQUENCE</scope>
    <source>
        <strain evidence="2">CBS 103.79</strain>
    </source>
</reference>
<evidence type="ECO:0000259" key="1">
    <source>
        <dbReference type="PROSITE" id="PS51819"/>
    </source>
</evidence>
<protein>
    <recommendedName>
        <fullName evidence="1">VOC domain-containing protein</fullName>
    </recommendedName>
</protein>
<dbReference type="SUPFAM" id="SSF54593">
    <property type="entry name" value="Glyoxalase/Bleomycin resistance protein/Dihydroxybiphenyl dioxygenase"/>
    <property type="match status" value="1"/>
</dbReference>
<dbReference type="AlphaFoldDB" id="A0AAN6RUK5"/>
<feature type="domain" description="VOC" evidence="1">
    <location>
        <begin position="2"/>
        <end position="151"/>
    </location>
</feature>
<dbReference type="CDD" id="cd07262">
    <property type="entry name" value="VOC_like"/>
    <property type="match status" value="1"/>
</dbReference>
<accession>A0AAN6RUK5</accession>